<keyword evidence="2" id="KW-1185">Reference proteome</keyword>
<accession>A0A1W1XGE9</accession>
<dbReference type="RefSeq" id="WP_139796549.1">
    <property type="nucleotide sequence ID" value="NZ_FWXF01000007.1"/>
</dbReference>
<proteinExistence type="predicted"/>
<gene>
    <name evidence="1" type="ORF">SAMN02746041_01624</name>
</gene>
<evidence type="ECO:0000313" key="2">
    <source>
        <dbReference type="Proteomes" id="UP000192783"/>
    </source>
</evidence>
<sequence>MGCILEQTSALRAEAKGRRFFFISFTGRVVSDEGREIPFTSVYEPFSGWVLEKESTDTAAFYALVPEGYFQAFCLDVLKESHMGFRVRWHLENENGKLRITKLRAVTSQNTL</sequence>
<evidence type="ECO:0000313" key="1">
    <source>
        <dbReference type="EMBL" id="SMC23020.1"/>
    </source>
</evidence>
<dbReference type="AlphaFoldDB" id="A0A1W1XGE9"/>
<dbReference type="OrthoDB" id="5515890at2"/>
<dbReference type="EMBL" id="FWXF01000007">
    <property type="protein sequence ID" value="SMC23020.1"/>
    <property type="molecule type" value="Genomic_DNA"/>
</dbReference>
<reference evidence="1 2" key="1">
    <citation type="submission" date="2017-04" db="EMBL/GenBank/DDBJ databases">
        <authorList>
            <person name="Afonso C.L."/>
            <person name="Miller P.J."/>
            <person name="Scott M.A."/>
            <person name="Spackman E."/>
            <person name="Goraichik I."/>
            <person name="Dimitrov K.M."/>
            <person name="Suarez D.L."/>
            <person name="Swayne D.E."/>
        </authorList>
    </citation>
    <scope>NUCLEOTIDE SEQUENCE [LARGE SCALE GENOMIC DNA]</scope>
    <source>
        <strain evidence="1 2">DSM 13146</strain>
    </source>
</reference>
<dbReference type="Proteomes" id="UP000192783">
    <property type="component" value="Unassembled WGS sequence"/>
</dbReference>
<organism evidence="1 2">
    <name type="scientific">Desulfacinum hydrothermale DSM 13146</name>
    <dbReference type="NCBI Taxonomy" id="1121390"/>
    <lineage>
        <taxon>Bacteria</taxon>
        <taxon>Pseudomonadati</taxon>
        <taxon>Thermodesulfobacteriota</taxon>
        <taxon>Syntrophobacteria</taxon>
        <taxon>Syntrophobacterales</taxon>
        <taxon>Syntrophobacteraceae</taxon>
        <taxon>Desulfacinum</taxon>
    </lineage>
</organism>
<protein>
    <submittedName>
        <fullName evidence="1">Uncharacterized protein</fullName>
    </submittedName>
</protein>
<name>A0A1W1XGE9_9BACT</name>